<feature type="transmembrane region" description="Helical" evidence="6">
    <location>
        <begin position="120"/>
        <end position="140"/>
    </location>
</feature>
<evidence type="ECO:0000256" key="5">
    <source>
        <dbReference type="ARBA" id="ARBA00023136"/>
    </source>
</evidence>
<accession>A0A8C4RGY7</accession>
<dbReference type="InterPro" id="IPR030417">
    <property type="entry name" value="MS4A"/>
</dbReference>
<reference evidence="7" key="1">
    <citation type="submission" date="2021-06" db="EMBL/GenBank/DDBJ databases">
        <authorList>
            <consortium name="Wellcome Sanger Institute Data Sharing"/>
        </authorList>
    </citation>
    <scope>NUCLEOTIDE SEQUENCE [LARGE SCALE GENOMIC DNA]</scope>
</reference>
<evidence type="ECO:0000256" key="3">
    <source>
        <dbReference type="ARBA" id="ARBA00022692"/>
    </source>
</evidence>
<reference evidence="7" key="3">
    <citation type="submission" date="2025-09" db="UniProtKB">
        <authorList>
            <consortium name="Ensembl"/>
        </authorList>
    </citation>
    <scope>IDENTIFICATION</scope>
</reference>
<dbReference type="GeneTree" id="ENSGT00940000163727"/>
<evidence type="ECO:0000256" key="4">
    <source>
        <dbReference type="ARBA" id="ARBA00022989"/>
    </source>
</evidence>
<evidence type="ECO:0000313" key="7">
    <source>
        <dbReference type="Ensembl" id="ENSECRP00000002344.1"/>
    </source>
</evidence>
<feature type="transmembrane region" description="Helical" evidence="6">
    <location>
        <begin position="86"/>
        <end position="108"/>
    </location>
</feature>
<feature type="transmembrane region" description="Helical" evidence="6">
    <location>
        <begin position="59"/>
        <end position="80"/>
    </location>
</feature>
<dbReference type="Pfam" id="PF04103">
    <property type="entry name" value="CD20"/>
    <property type="match status" value="1"/>
</dbReference>
<dbReference type="Proteomes" id="UP000694620">
    <property type="component" value="Chromosome 2"/>
</dbReference>
<reference evidence="7" key="2">
    <citation type="submission" date="2025-08" db="UniProtKB">
        <authorList>
            <consortium name="Ensembl"/>
        </authorList>
    </citation>
    <scope>IDENTIFICATION</scope>
</reference>
<organism evidence="7 8">
    <name type="scientific">Erpetoichthys calabaricus</name>
    <name type="common">Rope fish</name>
    <name type="synonym">Calamoichthys calabaricus</name>
    <dbReference type="NCBI Taxonomy" id="27687"/>
    <lineage>
        <taxon>Eukaryota</taxon>
        <taxon>Metazoa</taxon>
        <taxon>Chordata</taxon>
        <taxon>Craniata</taxon>
        <taxon>Vertebrata</taxon>
        <taxon>Euteleostomi</taxon>
        <taxon>Actinopterygii</taxon>
        <taxon>Polypteriformes</taxon>
        <taxon>Polypteridae</taxon>
        <taxon>Erpetoichthys</taxon>
    </lineage>
</organism>
<evidence type="ECO:0000256" key="2">
    <source>
        <dbReference type="ARBA" id="ARBA00009565"/>
    </source>
</evidence>
<dbReference type="InterPro" id="IPR007237">
    <property type="entry name" value="CD20-like"/>
</dbReference>
<evidence type="ECO:0000256" key="6">
    <source>
        <dbReference type="SAM" id="Phobius"/>
    </source>
</evidence>
<keyword evidence="3 6" id="KW-0812">Transmembrane</keyword>
<evidence type="ECO:0000313" key="8">
    <source>
        <dbReference type="Proteomes" id="UP000694620"/>
    </source>
</evidence>
<protein>
    <submittedName>
        <fullName evidence="7">Membrane-spanning 4-domains subfamily A member 15-like</fullName>
    </submittedName>
</protein>
<gene>
    <name evidence="7" type="primary">LOC114646048</name>
</gene>
<dbReference type="GO" id="GO:0016020">
    <property type="term" value="C:membrane"/>
    <property type="evidence" value="ECO:0007669"/>
    <property type="project" value="UniProtKB-SubCell"/>
</dbReference>
<comment type="similarity">
    <text evidence="2">Belongs to the MS4A family.</text>
</comment>
<dbReference type="AlphaFoldDB" id="A0A8C4RGY7"/>
<dbReference type="Ensembl" id="ENSECRT00000002373.1">
    <property type="protein sequence ID" value="ENSECRP00000002344.1"/>
    <property type="gene ID" value="ENSECRG00000001589.1"/>
</dbReference>
<feature type="transmembrane region" description="Helical" evidence="6">
    <location>
        <begin position="152"/>
        <end position="177"/>
    </location>
</feature>
<comment type="subcellular location">
    <subcellularLocation>
        <location evidence="1">Membrane</location>
        <topology evidence="1">Multi-pass membrane protein</topology>
    </subcellularLocation>
</comment>
<keyword evidence="4 6" id="KW-1133">Transmembrane helix</keyword>
<name>A0A8C4RGY7_ERPCA</name>
<proteinExistence type="inferred from homology"/>
<dbReference type="PANTHER" id="PTHR23320">
    <property type="entry name" value="MEMBRANE-SPANNING 4-DOMAINS SUBFAMILY A MS4A -RELATED"/>
    <property type="match status" value="1"/>
</dbReference>
<sequence length="244" mass="26458">MSTSLTTANGMLVITQVVPQNDGQAANTTTTVPVQVAMGTNFCPVPQKLQRFLEGEPKALGVVQIMIGVINIGFGIVLAFPGSLAVISGISFWASIMYIISGTLSICATNKMQPCQIKGALATNIVSTIFSCIGIMMYSVDLGVQLCYDDCYYYYSFQAAQGIKGVLLIFTILEFWVSLFTSIYGCKATCGNPDQPIIIIQQNVDPSEIPVQIPQYNVPQQTTPITQPYNQLPNMPSYPPPYAK</sequence>
<dbReference type="PANTHER" id="PTHR23320:SF128">
    <property type="entry name" value="MEMBRANE-SPANNING 4-DOMAINS SUBFAMILY A MEMBER 4A"/>
    <property type="match status" value="1"/>
</dbReference>
<keyword evidence="8" id="KW-1185">Reference proteome</keyword>
<keyword evidence="5 6" id="KW-0472">Membrane</keyword>
<evidence type="ECO:0000256" key="1">
    <source>
        <dbReference type="ARBA" id="ARBA00004141"/>
    </source>
</evidence>